<dbReference type="Gene3D" id="3.90.1530.30">
    <property type="match status" value="1"/>
</dbReference>
<feature type="domain" description="ParB-like N-terminal" evidence="1">
    <location>
        <begin position="27"/>
        <end position="113"/>
    </location>
</feature>
<dbReference type="Pfam" id="PF07506">
    <property type="entry name" value="RepB"/>
    <property type="match status" value="1"/>
</dbReference>
<dbReference type="GO" id="GO:0007059">
    <property type="term" value="P:chromosome segregation"/>
    <property type="evidence" value="ECO:0007669"/>
    <property type="project" value="TreeGrafter"/>
</dbReference>
<evidence type="ECO:0000259" key="1">
    <source>
        <dbReference type="SMART" id="SM00470"/>
    </source>
</evidence>
<dbReference type="InterPro" id="IPR003115">
    <property type="entry name" value="ParB_N"/>
</dbReference>
<dbReference type="SUPFAM" id="SSF110849">
    <property type="entry name" value="ParB/Sulfiredoxin"/>
    <property type="match status" value="1"/>
</dbReference>
<dbReference type="Gene3D" id="1.10.10.2830">
    <property type="match status" value="1"/>
</dbReference>
<accession>A0A0R3CW57</accession>
<dbReference type="InterPro" id="IPR036086">
    <property type="entry name" value="ParB/Sulfiredoxin_sf"/>
</dbReference>
<dbReference type="AlphaFoldDB" id="A0A0R3CW57"/>
<proteinExistence type="predicted"/>
<dbReference type="SMART" id="SM00470">
    <property type="entry name" value="ParB"/>
    <property type="match status" value="1"/>
</dbReference>
<dbReference type="InterPro" id="IPR011111">
    <property type="entry name" value="Plasmid_RepB"/>
</dbReference>
<dbReference type="GO" id="GO:0005694">
    <property type="term" value="C:chromosome"/>
    <property type="evidence" value="ECO:0007669"/>
    <property type="project" value="TreeGrafter"/>
</dbReference>
<dbReference type="Pfam" id="PF02195">
    <property type="entry name" value="ParB_N"/>
    <property type="match status" value="1"/>
</dbReference>
<organism evidence="2 3">
    <name type="scientific">Bradyrhizobium yuanmingense</name>
    <dbReference type="NCBI Taxonomy" id="108015"/>
    <lineage>
        <taxon>Bacteria</taxon>
        <taxon>Pseudomonadati</taxon>
        <taxon>Pseudomonadota</taxon>
        <taxon>Alphaproteobacteria</taxon>
        <taxon>Hyphomicrobiales</taxon>
        <taxon>Nitrobacteraceae</taxon>
        <taxon>Bradyrhizobium</taxon>
    </lineage>
</organism>
<dbReference type="OrthoDB" id="248048at2"/>
<dbReference type="EMBL" id="LJYF01000004">
    <property type="protein sequence ID" value="KRQ01782.1"/>
    <property type="molecule type" value="Genomic_DNA"/>
</dbReference>
<comment type="caution">
    <text evidence="2">The sequence shown here is derived from an EMBL/GenBank/DDBJ whole genome shotgun (WGS) entry which is preliminary data.</text>
</comment>
<dbReference type="PANTHER" id="PTHR33375">
    <property type="entry name" value="CHROMOSOME-PARTITIONING PROTEIN PARB-RELATED"/>
    <property type="match status" value="1"/>
</dbReference>
<evidence type="ECO:0000313" key="2">
    <source>
        <dbReference type="EMBL" id="KRQ01782.1"/>
    </source>
</evidence>
<name>A0A0R3CW57_9BRAD</name>
<dbReference type="InterPro" id="IPR050336">
    <property type="entry name" value="Chromosome_partition/occlusion"/>
</dbReference>
<reference evidence="2 3" key="1">
    <citation type="submission" date="2015-09" db="EMBL/GenBank/DDBJ databases">
        <title>Draft Genome Sequence of the Strain BR 3267 (Bradyrhizobium yuanmingense) recommended as inoculant for cowpea in Brazil.</title>
        <authorList>
            <person name="Simoes-Araujo J.L."/>
            <person name="Zilli J.E."/>
        </authorList>
    </citation>
    <scope>NUCLEOTIDE SEQUENCE [LARGE SCALE GENOMIC DNA]</scope>
    <source>
        <strain evidence="2 3">BR3267</strain>
    </source>
</reference>
<gene>
    <name evidence="2" type="ORF">AOQ72_10155</name>
</gene>
<evidence type="ECO:0000313" key="3">
    <source>
        <dbReference type="Proteomes" id="UP000051380"/>
    </source>
</evidence>
<sequence>MMTSRRCAASVLDRTKEPCMKRSRKVVSVPISAIKVLNSRNRNRARLKELVRSIGTLGLKRPITLSKRGGAYDLACGEGRVEAFTALKQADIPAILTEASVEDCILMSLIENIARRRHRPIELVSEIGRLAKQYTAADIAAQLDLSPDHVRGITYLLKHGEESLVSAVERGIVPPTLAVEIAKAKTPKLQGVLLEAYVNERHTSHQIAKMRKLVEQRHRGAMKAQYADEQINSAALVRAYKQETSRQQLVSRKADLAQGRLTFIVNALKKLLSERMFASLLRQESLDKLPLPVLRRISLAGES</sequence>
<dbReference type="SUPFAM" id="SSF109709">
    <property type="entry name" value="KorB DNA-binding domain-like"/>
    <property type="match status" value="1"/>
</dbReference>
<dbReference type="PANTHER" id="PTHR33375:SF1">
    <property type="entry name" value="CHROMOSOME-PARTITIONING PROTEIN PARB-RELATED"/>
    <property type="match status" value="1"/>
</dbReference>
<dbReference type="Proteomes" id="UP000051380">
    <property type="component" value="Unassembled WGS sequence"/>
</dbReference>
<protein>
    <recommendedName>
        <fullName evidence="1">ParB-like N-terminal domain-containing protein</fullName>
    </recommendedName>
</protein>